<dbReference type="PANTHER" id="PTHR46796:SF6">
    <property type="entry name" value="ARAC SUBFAMILY"/>
    <property type="match status" value="1"/>
</dbReference>
<comment type="caution">
    <text evidence="5">The sequence shown here is derived from an EMBL/GenBank/DDBJ whole genome shotgun (WGS) entry which is preliminary data.</text>
</comment>
<proteinExistence type="predicted"/>
<protein>
    <submittedName>
        <fullName evidence="5">Helix-turn-helix domain-containing protein</fullName>
    </submittedName>
</protein>
<dbReference type="Pfam" id="PF14525">
    <property type="entry name" value="AraC_binding_2"/>
    <property type="match status" value="1"/>
</dbReference>
<dbReference type="InterPro" id="IPR037923">
    <property type="entry name" value="HTH-like"/>
</dbReference>
<evidence type="ECO:0000256" key="1">
    <source>
        <dbReference type="ARBA" id="ARBA00023015"/>
    </source>
</evidence>
<dbReference type="InterPro" id="IPR050204">
    <property type="entry name" value="AraC_XylS_family_regulators"/>
</dbReference>
<feature type="domain" description="HTH araC/xylS-type" evidence="4">
    <location>
        <begin position="208"/>
        <end position="309"/>
    </location>
</feature>
<dbReference type="PROSITE" id="PS01124">
    <property type="entry name" value="HTH_ARAC_FAMILY_2"/>
    <property type="match status" value="1"/>
</dbReference>
<evidence type="ECO:0000313" key="5">
    <source>
        <dbReference type="EMBL" id="MFC5813296.1"/>
    </source>
</evidence>
<gene>
    <name evidence="5" type="ORF">ACFQGO_38355</name>
</gene>
<evidence type="ECO:0000256" key="3">
    <source>
        <dbReference type="ARBA" id="ARBA00023163"/>
    </source>
</evidence>
<keyword evidence="6" id="KW-1185">Reference proteome</keyword>
<name>A0ABW1BKG2_9ACTN</name>
<keyword evidence="1" id="KW-0805">Transcription regulation</keyword>
<dbReference type="RefSeq" id="WP_272173298.1">
    <property type="nucleotide sequence ID" value="NZ_JAQOSL010000094.1"/>
</dbReference>
<dbReference type="EMBL" id="JBHSNZ010000063">
    <property type="protein sequence ID" value="MFC5813296.1"/>
    <property type="molecule type" value="Genomic_DNA"/>
</dbReference>
<dbReference type="InterPro" id="IPR009057">
    <property type="entry name" value="Homeodomain-like_sf"/>
</dbReference>
<organism evidence="5 6">
    <name type="scientific">Streptomyces heilongjiangensis</name>
    <dbReference type="NCBI Taxonomy" id="945052"/>
    <lineage>
        <taxon>Bacteria</taxon>
        <taxon>Bacillati</taxon>
        <taxon>Actinomycetota</taxon>
        <taxon>Actinomycetes</taxon>
        <taxon>Kitasatosporales</taxon>
        <taxon>Streptomycetaceae</taxon>
        <taxon>Streptomyces</taxon>
    </lineage>
</organism>
<dbReference type="InterPro" id="IPR018060">
    <property type="entry name" value="HTH_AraC"/>
</dbReference>
<dbReference type="Gene3D" id="1.10.10.60">
    <property type="entry name" value="Homeodomain-like"/>
    <property type="match status" value="1"/>
</dbReference>
<keyword evidence="2" id="KW-0238">DNA-binding</keyword>
<dbReference type="SMART" id="SM00342">
    <property type="entry name" value="HTH_ARAC"/>
    <property type="match status" value="1"/>
</dbReference>
<evidence type="ECO:0000256" key="2">
    <source>
        <dbReference type="ARBA" id="ARBA00023125"/>
    </source>
</evidence>
<dbReference type="InterPro" id="IPR035418">
    <property type="entry name" value="AraC-bd_2"/>
</dbReference>
<dbReference type="Proteomes" id="UP001596112">
    <property type="component" value="Unassembled WGS sequence"/>
</dbReference>
<evidence type="ECO:0000259" key="4">
    <source>
        <dbReference type="PROSITE" id="PS01124"/>
    </source>
</evidence>
<dbReference type="Pfam" id="PF12833">
    <property type="entry name" value="HTH_18"/>
    <property type="match status" value="1"/>
</dbReference>
<reference evidence="6" key="1">
    <citation type="journal article" date="2019" name="Int. J. Syst. Evol. Microbiol.">
        <title>The Global Catalogue of Microorganisms (GCM) 10K type strain sequencing project: providing services to taxonomists for standard genome sequencing and annotation.</title>
        <authorList>
            <consortium name="The Broad Institute Genomics Platform"/>
            <consortium name="The Broad Institute Genome Sequencing Center for Infectious Disease"/>
            <person name="Wu L."/>
            <person name="Ma J."/>
        </authorList>
    </citation>
    <scope>NUCLEOTIDE SEQUENCE [LARGE SCALE GENOMIC DNA]</scope>
    <source>
        <strain evidence="6">JCM 9918</strain>
    </source>
</reference>
<keyword evidence="3" id="KW-0804">Transcription</keyword>
<dbReference type="PANTHER" id="PTHR46796">
    <property type="entry name" value="HTH-TYPE TRANSCRIPTIONAL ACTIVATOR RHAS-RELATED"/>
    <property type="match status" value="1"/>
</dbReference>
<dbReference type="SUPFAM" id="SSF51215">
    <property type="entry name" value="Regulatory protein AraC"/>
    <property type="match status" value="1"/>
</dbReference>
<evidence type="ECO:0000313" key="6">
    <source>
        <dbReference type="Proteomes" id="UP001596112"/>
    </source>
</evidence>
<accession>A0ABW1BKG2</accession>
<dbReference type="SUPFAM" id="SSF46689">
    <property type="entry name" value="Homeodomain-like"/>
    <property type="match status" value="1"/>
</dbReference>
<sequence length="324" mass="35914">MADRQAGRDELVYGYLDTTASQARRALDTVRVRLLEHPGQVLLRPRRLGSVPTCEISGAGRAWVRSRRRPPTAGAGHLLGVALSGRGWLEQQGRRVPLDPGGFVLYDGALPFQLSLAGPYRYFLLHFAPGTFRTLTPADLCVPPGEETALVPSARLLSAMLAELASQVERLETVTGQEVAEHVAALVETVLRERARAGYAREVPPLFRRVLLHIDQHLADSALGPESIAQAHHISVRSLHKLFQAQDRSVLGHVRHQRLRQIRRDLADPTLAQVPVRHLAARWGMHDASHFSKVFRVAHGMSPSAFRRNALRPATGPERRPEDE</sequence>